<evidence type="ECO:0000313" key="3">
    <source>
        <dbReference type="Proteomes" id="UP000639772"/>
    </source>
</evidence>
<keyword evidence="1" id="KW-1133">Transmembrane helix</keyword>
<dbReference type="EMBL" id="JADCNM010000009">
    <property type="protein sequence ID" value="KAG0467824.1"/>
    <property type="molecule type" value="Genomic_DNA"/>
</dbReference>
<dbReference type="GO" id="GO:1904294">
    <property type="term" value="P:positive regulation of ERAD pathway"/>
    <property type="evidence" value="ECO:0007669"/>
    <property type="project" value="TreeGrafter"/>
</dbReference>
<dbReference type="PANTHER" id="PTHR21650">
    <property type="entry name" value="MEMBRALIN/KINETOCHORE PROTEIN NUF2"/>
    <property type="match status" value="1"/>
</dbReference>
<dbReference type="AlphaFoldDB" id="A0A835Q8T1"/>
<protein>
    <submittedName>
        <fullName evidence="2">Uncharacterized protein</fullName>
    </submittedName>
</protein>
<dbReference type="Proteomes" id="UP000639772">
    <property type="component" value="Chromosome 9"/>
</dbReference>
<feature type="transmembrane region" description="Helical" evidence="1">
    <location>
        <begin position="12"/>
        <end position="32"/>
    </location>
</feature>
<dbReference type="PANTHER" id="PTHR21650:SF4">
    <property type="entry name" value="MEMBRALIN"/>
    <property type="match status" value="1"/>
</dbReference>
<comment type="caution">
    <text evidence="2">The sequence shown here is derived from an EMBL/GenBank/DDBJ whole genome shotgun (WGS) entry which is preliminary data.</text>
</comment>
<evidence type="ECO:0000313" key="2">
    <source>
        <dbReference type="EMBL" id="KAG0467824.1"/>
    </source>
</evidence>
<name>A0A835Q8T1_VANPL</name>
<evidence type="ECO:0000256" key="1">
    <source>
        <dbReference type="SAM" id="Phobius"/>
    </source>
</evidence>
<reference evidence="2 3" key="1">
    <citation type="journal article" date="2020" name="Nat. Food">
        <title>A phased Vanilla planifolia genome enables genetic improvement of flavour and production.</title>
        <authorList>
            <person name="Hasing T."/>
            <person name="Tang H."/>
            <person name="Brym M."/>
            <person name="Khazi F."/>
            <person name="Huang T."/>
            <person name="Chambers A.H."/>
        </authorList>
    </citation>
    <scope>NUCLEOTIDE SEQUENCE [LARGE SCALE GENOMIC DNA]</scope>
    <source>
        <tissue evidence="2">Leaf</tissue>
    </source>
</reference>
<dbReference type="Pfam" id="PF09746">
    <property type="entry name" value="Membralin"/>
    <property type="match status" value="1"/>
</dbReference>
<organism evidence="2 3">
    <name type="scientific">Vanilla planifolia</name>
    <name type="common">Vanilla</name>
    <dbReference type="NCBI Taxonomy" id="51239"/>
    <lineage>
        <taxon>Eukaryota</taxon>
        <taxon>Viridiplantae</taxon>
        <taxon>Streptophyta</taxon>
        <taxon>Embryophyta</taxon>
        <taxon>Tracheophyta</taxon>
        <taxon>Spermatophyta</taxon>
        <taxon>Magnoliopsida</taxon>
        <taxon>Liliopsida</taxon>
        <taxon>Asparagales</taxon>
        <taxon>Orchidaceae</taxon>
        <taxon>Vanilloideae</taxon>
        <taxon>Vanilleae</taxon>
        <taxon>Vanilla</taxon>
    </lineage>
</organism>
<proteinExistence type="predicted"/>
<keyword evidence="1" id="KW-0812">Transmembrane</keyword>
<dbReference type="GO" id="GO:0005783">
    <property type="term" value="C:endoplasmic reticulum"/>
    <property type="evidence" value="ECO:0007669"/>
    <property type="project" value="TreeGrafter"/>
</dbReference>
<gene>
    <name evidence="2" type="ORF">HPP92_017152</name>
</gene>
<accession>A0A835Q8T1</accession>
<sequence>MLSQLLTPRIRMALEYIYLGVAVALFCLLVVMHTNFVQQPACSVEMTEIKFTEAQLVQIKIVSAGLWTQNLDNKNFVDYKRGSLADGSKIADVSGDEFTILTAKFWSSWIGSKRSSKLILSLGKVTRTALRLK</sequence>
<dbReference type="GO" id="GO:0034976">
    <property type="term" value="P:response to endoplasmic reticulum stress"/>
    <property type="evidence" value="ECO:0007669"/>
    <property type="project" value="TreeGrafter"/>
</dbReference>
<dbReference type="OrthoDB" id="6779347at2759"/>
<keyword evidence="1" id="KW-0472">Membrane</keyword>
<dbReference type="InterPro" id="IPR019144">
    <property type="entry name" value="Membralin"/>
</dbReference>